<evidence type="ECO:0000256" key="2">
    <source>
        <dbReference type="SAM" id="MobiDB-lite"/>
    </source>
</evidence>
<feature type="region of interest" description="Disordered" evidence="2">
    <location>
        <begin position="1"/>
        <end position="130"/>
    </location>
</feature>
<dbReference type="SUPFAM" id="SSF57997">
    <property type="entry name" value="Tropomyosin"/>
    <property type="match status" value="1"/>
</dbReference>
<feature type="region of interest" description="Disordered" evidence="2">
    <location>
        <begin position="744"/>
        <end position="767"/>
    </location>
</feature>
<organism evidence="3 4">
    <name type="scientific">Sphaerobolus stellatus (strain SS14)</name>
    <dbReference type="NCBI Taxonomy" id="990650"/>
    <lineage>
        <taxon>Eukaryota</taxon>
        <taxon>Fungi</taxon>
        <taxon>Dikarya</taxon>
        <taxon>Basidiomycota</taxon>
        <taxon>Agaricomycotina</taxon>
        <taxon>Agaricomycetes</taxon>
        <taxon>Phallomycetidae</taxon>
        <taxon>Geastrales</taxon>
        <taxon>Sphaerobolaceae</taxon>
        <taxon>Sphaerobolus</taxon>
    </lineage>
</organism>
<feature type="compositionally biased region" description="Pro residues" evidence="2">
    <location>
        <begin position="46"/>
        <end position="61"/>
    </location>
</feature>
<sequence>MADDAERAAKAARAKAMLEKRRKAKAATNTTTNAQVPSRTSSPAPVHAPPTPVLSPPPPPSPKHKDVSSLFGDSSGGAAVDFEEFGVISPPSPHKQLAFSPSKERKQAFSPPPPTPPPQGPSKEELELRTLVEDQKKTIQLLVDEKVSLSAQLEGVEEMERRYADVEAQLEKTKALSKDLVGRLKVAEEEREGTARRLEEVVEKERVVAESARDMELELEDARQTTNDLRSRLQESERKLRALEEDDRAETLERNLKASQDRATELELQIGKMKQNLTSITSGRDEMNRKIDDLMTTNERILQEKTELQHELDEFKASHMALSSSHTDSEQARSSLESELEISQATVVSLQHQVSQLSSDLASHARQLNEARNLEAEAKARADDAERAKNDLQAENSGLLAQLEEMRPKVVELSNKNAEDEERVWKAEKRVQGLEREVERLEGLLEERNGAAEDAEVRVRVLEDEMKKREGKHADELRTLGESVGETQVAHAGLAHELAASKEVIERLEAQVGELKKAAKERKHEVQRVKEELKNREAETELLRGALETTQAAEQDAVAMVQRSQADVESLRDQLALREDEIARLRETEGSMASQSPRVPQASFSEELLSNLRQQHALDMSTSHSRIRELETAVFDAEASAHAFQRKVTQLEEELLQLRTKSALGSPTRPTSERHSISSARPHTPLRRVLAPRPVYEANLSAETRHKRKVSLSMLKARIESERTAAATLLHSPALSHVPISEADESLSGGAHTPKSDNSHSHSHSPFVRRQPDVFDDTHVFWCHSCKGDLVVL</sequence>
<gene>
    <name evidence="3" type="ORF">M422DRAFT_214820</name>
</gene>
<accession>A0A0C9U6C1</accession>
<dbReference type="SUPFAM" id="SSF90257">
    <property type="entry name" value="Myosin rod fragments"/>
    <property type="match status" value="1"/>
</dbReference>
<feature type="compositionally biased region" description="Polar residues" evidence="2">
    <location>
        <begin position="660"/>
        <end position="670"/>
    </location>
</feature>
<keyword evidence="4" id="KW-1185">Reference proteome</keyword>
<evidence type="ECO:0000313" key="4">
    <source>
        <dbReference type="Proteomes" id="UP000054279"/>
    </source>
</evidence>
<dbReference type="EMBL" id="KN837274">
    <property type="protein sequence ID" value="KIJ29824.1"/>
    <property type="molecule type" value="Genomic_DNA"/>
</dbReference>
<feature type="region of interest" description="Disordered" evidence="2">
    <location>
        <begin position="660"/>
        <end position="685"/>
    </location>
</feature>
<evidence type="ECO:0000313" key="3">
    <source>
        <dbReference type="EMBL" id="KIJ29824.1"/>
    </source>
</evidence>
<feature type="compositionally biased region" description="Pro residues" evidence="2">
    <location>
        <begin position="110"/>
        <end position="120"/>
    </location>
</feature>
<name>A0A0C9U6C1_SPHS4</name>
<protein>
    <submittedName>
        <fullName evidence="3">Uncharacterized protein</fullName>
    </submittedName>
</protein>
<feature type="coiled-coil region" evidence="1">
    <location>
        <begin position="149"/>
        <end position="318"/>
    </location>
</feature>
<keyword evidence="1" id="KW-0175">Coiled coil</keyword>
<reference evidence="3 4" key="1">
    <citation type="submission" date="2014-06" db="EMBL/GenBank/DDBJ databases">
        <title>Evolutionary Origins and Diversification of the Mycorrhizal Mutualists.</title>
        <authorList>
            <consortium name="DOE Joint Genome Institute"/>
            <consortium name="Mycorrhizal Genomics Consortium"/>
            <person name="Kohler A."/>
            <person name="Kuo A."/>
            <person name="Nagy L.G."/>
            <person name="Floudas D."/>
            <person name="Copeland A."/>
            <person name="Barry K.W."/>
            <person name="Cichocki N."/>
            <person name="Veneault-Fourrey C."/>
            <person name="LaButti K."/>
            <person name="Lindquist E.A."/>
            <person name="Lipzen A."/>
            <person name="Lundell T."/>
            <person name="Morin E."/>
            <person name="Murat C."/>
            <person name="Riley R."/>
            <person name="Ohm R."/>
            <person name="Sun H."/>
            <person name="Tunlid A."/>
            <person name="Henrissat B."/>
            <person name="Grigoriev I.V."/>
            <person name="Hibbett D.S."/>
            <person name="Martin F."/>
        </authorList>
    </citation>
    <scope>NUCLEOTIDE SEQUENCE [LARGE SCALE GENOMIC DNA]</scope>
    <source>
        <strain evidence="3 4">SS14</strain>
    </source>
</reference>
<dbReference type="Gene3D" id="1.10.287.1490">
    <property type="match status" value="1"/>
</dbReference>
<evidence type="ECO:0000256" key="1">
    <source>
        <dbReference type="SAM" id="Coils"/>
    </source>
</evidence>
<dbReference type="Proteomes" id="UP000054279">
    <property type="component" value="Unassembled WGS sequence"/>
</dbReference>
<proteinExistence type="predicted"/>
<feature type="coiled-coil region" evidence="1">
    <location>
        <begin position="354"/>
        <end position="588"/>
    </location>
</feature>
<dbReference type="OrthoDB" id="10255630at2759"/>
<dbReference type="HOGENOM" id="CLU_018301_1_0_1"/>
<dbReference type="AlphaFoldDB" id="A0A0C9U6C1"/>
<dbReference type="PANTHER" id="PTHR18937">
    <property type="entry name" value="STRUCTURAL MAINTENANCE OF CHROMOSOMES SMC FAMILY MEMBER"/>
    <property type="match status" value="1"/>
</dbReference>